<evidence type="ECO:0000256" key="1">
    <source>
        <dbReference type="ARBA" id="ARBA00004123"/>
    </source>
</evidence>
<dbReference type="Pfam" id="PF04516">
    <property type="entry name" value="CP2"/>
    <property type="match status" value="1"/>
</dbReference>
<dbReference type="AlphaFoldDB" id="A0A0R3TSY4"/>
<evidence type="ECO:0000256" key="6">
    <source>
        <dbReference type="ARBA" id="ARBA00023242"/>
    </source>
</evidence>
<feature type="region of interest" description="Disordered" evidence="8">
    <location>
        <begin position="383"/>
        <end position="488"/>
    </location>
</feature>
<keyword evidence="6 7" id="KW-0539">Nucleus</keyword>
<dbReference type="WBParaSite" id="HNAJ_0001079201-mRNA-1">
    <property type="protein sequence ID" value="HNAJ_0001079201-mRNA-1"/>
    <property type="gene ID" value="HNAJ_0001079201"/>
</dbReference>
<name>A0A0R3TSY4_RODNA</name>
<reference evidence="12" key="1">
    <citation type="submission" date="2017-02" db="UniProtKB">
        <authorList>
            <consortium name="WormBaseParasite"/>
        </authorList>
    </citation>
    <scope>IDENTIFICATION</scope>
</reference>
<dbReference type="PANTHER" id="PTHR11037">
    <property type="entry name" value="TRANSCRIPTION FACTOR CP2"/>
    <property type="match status" value="1"/>
</dbReference>
<keyword evidence="4 7" id="KW-0238">DNA-binding</keyword>
<dbReference type="GO" id="GO:0001228">
    <property type="term" value="F:DNA-binding transcription activator activity, RNA polymerase II-specific"/>
    <property type="evidence" value="ECO:0007669"/>
    <property type="project" value="TreeGrafter"/>
</dbReference>
<dbReference type="Proteomes" id="UP000278807">
    <property type="component" value="Unassembled WGS sequence"/>
</dbReference>
<gene>
    <name evidence="10" type="ORF">HNAJ_LOCUS10787</name>
</gene>
<sequence>MLPIGAFQVDSFRECDNSHIYSAACQVKVFKPKGADRKNRTDREKIDKRTKVERQQYRASAPTTFLEEVTYCPMSRLALSDPVPASPDHSVLAALEDFLSSSCNQHPVDDISHVPYPTPPARNVQQSLPTTSSSSFRDRVVVDQQIRPPSPSMLVQQQQCKRLAQDDEVGLDMGLSEISLVGGKTHLRLANGSAPLMPPPVKNGRLFDLGVGGDYYGNEIPTLTRFDVNVDALPFSQCEISENPISISNPSSSFPPIFSFPIPSPTVISSNSNGVFKQPQPQPSSQKRSTTPLDDEIPCPGTCSSCGRACSSYFSSIDHHQYSGSHSFSDLSQEWSVKRQRRKRQSIGSSWHDSEHYAHVDNVTQETPSAVTPCVPVMVTTSDYSSQTLDEDNIDGQPRRPSTSSETSQALPSDEKSSKPPSQTTKSEGEDNEEEDFGEEGDDERSEGGCGIPNTLQENTPATPTSLEVHTTPSGTPTGKTGVVPRSGACTMNNYGRKARPAFRADMSRTAVSCWLRVAGFGSLRSKFAKFTGADMLRLSRRDLVLMCGTMEGIRLSNALLQKPPRATCTIFVKKESESVFQSIYLYQQTESELRIRLSSYLKLSTSLQNISIILKKSPNLDIAINDEMVAYFDDQSCYTVQVSEMNPEDKVTVFMSKI</sequence>
<dbReference type="STRING" id="102285.A0A0R3TSY4"/>
<keyword evidence="3" id="KW-0805">Transcription regulation</keyword>
<evidence type="ECO:0000256" key="5">
    <source>
        <dbReference type="ARBA" id="ARBA00023163"/>
    </source>
</evidence>
<keyword evidence="5" id="KW-0804">Transcription</keyword>
<feature type="compositionally biased region" description="Polar residues" evidence="8">
    <location>
        <begin position="400"/>
        <end position="411"/>
    </location>
</feature>
<feature type="region of interest" description="Disordered" evidence="8">
    <location>
        <begin position="269"/>
        <end position="293"/>
    </location>
</feature>
<dbReference type="Pfam" id="PF18016">
    <property type="entry name" value="SAM_3"/>
    <property type="match status" value="1"/>
</dbReference>
<proteinExistence type="inferred from homology"/>
<feature type="compositionally biased region" description="Acidic residues" evidence="8">
    <location>
        <begin position="430"/>
        <end position="445"/>
    </location>
</feature>
<evidence type="ECO:0000313" key="12">
    <source>
        <dbReference type="WBParaSite" id="HNAJ_0001079201-mRNA-1"/>
    </source>
</evidence>
<evidence type="ECO:0000259" key="9">
    <source>
        <dbReference type="PROSITE" id="PS51968"/>
    </source>
</evidence>
<reference evidence="10 11" key="2">
    <citation type="submission" date="2018-11" db="EMBL/GenBank/DDBJ databases">
        <authorList>
            <consortium name="Pathogen Informatics"/>
        </authorList>
    </citation>
    <scope>NUCLEOTIDE SEQUENCE [LARGE SCALE GENOMIC DNA]</scope>
</reference>
<feature type="compositionally biased region" description="Low complexity" evidence="8">
    <location>
        <begin position="277"/>
        <end position="292"/>
    </location>
</feature>
<dbReference type="InterPro" id="IPR057520">
    <property type="entry name" value="GRHL1/CP2_C"/>
</dbReference>
<feature type="domain" description="Grh/CP2 DB" evidence="9">
    <location>
        <begin position="1"/>
        <end position="91"/>
    </location>
</feature>
<evidence type="ECO:0000256" key="2">
    <source>
        <dbReference type="ARBA" id="ARBA00010852"/>
    </source>
</evidence>
<dbReference type="PROSITE" id="PS51968">
    <property type="entry name" value="GRH_CP2_DB"/>
    <property type="match status" value="1"/>
</dbReference>
<evidence type="ECO:0000256" key="7">
    <source>
        <dbReference type="PROSITE-ProRule" id="PRU01313"/>
    </source>
</evidence>
<dbReference type="EMBL" id="UZAE01013221">
    <property type="protein sequence ID" value="VDO08787.1"/>
    <property type="molecule type" value="Genomic_DNA"/>
</dbReference>
<comment type="subcellular location">
    <subcellularLocation>
        <location evidence="1 7">Nucleus</location>
    </subcellularLocation>
</comment>
<evidence type="ECO:0000256" key="3">
    <source>
        <dbReference type="ARBA" id="ARBA00023015"/>
    </source>
</evidence>
<evidence type="ECO:0000256" key="4">
    <source>
        <dbReference type="ARBA" id="ARBA00023125"/>
    </source>
</evidence>
<dbReference type="InterPro" id="IPR041418">
    <property type="entry name" value="SAM_3"/>
</dbReference>
<comment type="similarity">
    <text evidence="2">Belongs to the grh/CP2 family. CP2 subfamily.</text>
</comment>
<protein>
    <submittedName>
        <fullName evidence="12">Grh/CP2 DB domain-containing protein</fullName>
    </submittedName>
</protein>
<dbReference type="Gene3D" id="1.10.150.50">
    <property type="entry name" value="Transcription Factor, Ets-1"/>
    <property type="match status" value="1"/>
</dbReference>
<dbReference type="PANTHER" id="PTHR11037:SF21">
    <property type="entry name" value="GEMINI, ISOFORM C"/>
    <property type="match status" value="1"/>
</dbReference>
<evidence type="ECO:0000313" key="10">
    <source>
        <dbReference type="EMBL" id="VDO08787.1"/>
    </source>
</evidence>
<accession>A0A0R3TSY4</accession>
<dbReference type="GO" id="GO:0005634">
    <property type="term" value="C:nucleus"/>
    <property type="evidence" value="ECO:0007669"/>
    <property type="project" value="UniProtKB-SubCell"/>
</dbReference>
<evidence type="ECO:0000256" key="8">
    <source>
        <dbReference type="SAM" id="MobiDB-lite"/>
    </source>
</evidence>
<evidence type="ECO:0000313" key="11">
    <source>
        <dbReference type="Proteomes" id="UP000278807"/>
    </source>
</evidence>
<dbReference type="GO" id="GO:0000978">
    <property type="term" value="F:RNA polymerase II cis-regulatory region sequence-specific DNA binding"/>
    <property type="evidence" value="ECO:0007669"/>
    <property type="project" value="TreeGrafter"/>
</dbReference>
<dbReference type="InterPro" id="IPR040167">
    <property type="entry name" value="TF_CP2-like"/>
</dbReference>
<feature type="compositionally biased region" description="Polar residues" evidence="8">
    <location>
        <begin position="454"/>
        <end position="469"/>
    </location>
</feature>
<dbReference type="InterPro" id="IPR007604">
    <property type="entry name" value="CP2"/>
</dbReference>
<feature type="compositionally biased region" description="Low complexity" evidence="8">
    <location>
        <begin position="471"/>
        <end position="485"/>
    </location>
</feature>
<dbReference type="OrthoDB" id="9996779at2759"/>
<feature type="region of interest" description="Disordered" evidence="8">
    <location>
        <begin position="116"/>
        <end position="135"/>
    </location>
</feature>
<dbReference type="Pfam" id="PF25416">
    <property type="entry name" value="GRHL1_C"/>
    <property type="match status" value="1"/>
</dbReference>
<keyword evidence="11" id="KW-1185">Reference proteome</keyword>
<dbReference type="InterPro" id="IPR013761">
    <property type="entry name" value="SAM/pointed_sf"/>
</dbReference>
<organism evidence="12">
    <name type="scientific">Rodentolepis nana</name>
    <name type="common">Dwarf tapeworm</name>
    <name type="synonym">Hymenolepis nana</name>
    <dbReference type="NCBI Taxonomy" id="102285"/>
    <lineage>
        <taxon>Eukaryota</taxon>
        <taxon>Metazoa</taxon>
        <taxon>Spiralia</taxon>
        <taxon>Lophotrochozoa</taxon>
        <taxon>Platyhelminthes</taxon>
        <taxon>Cestoda</taxon>
        <taxon>Eucestoda</taxon>
        <taxon>Cyclophyllidea</taxon>
        <taxon>Hymenolepididae</taxon>
        <taxon>Rodentolepis</taxon>
    </lineage>
</organism>